<comment type="similarity">
    <text evidence="2 8">Belongs to the cytochrome P450 family.</text>
</comment>
<dbReference type="AlphaFoldDB" id="A0A8S1HAR3"/>
<dbReference type="GO" id="GO:0016712">
    <property type="term" value="F:oxidoreductase activity, acting on paired donors, with incorporation or reduction of molecular oxygen, reduced flavin or flavoprotein as one donor, and incorporation of one atom of oxygen"/>
    <property type="evidence" value="ECO:0007669"/>
    <property type="project" value="TreeGrafter"/>
</dbReference>
<dbReference type="InterPro" id="IPR017972">
    <property type="entry name" value="Cyt_P450_CS"/>
</dbReference>
<dbReference type="GO" id="GO:0006805">
    <property type="term" value="P:xenobiotic metabolic process"/>
    <property type="evidence" value="ECO:0007669"/>
    <property type="project" value="TreeGrafter"/>
</dbReference>
<evidence type="ECO:0000256" key="4">
    <source>
        <dbReference type="ARBA" id="ARBA00023002"/>
    </source>
</evidence>
<dbReference type="CDD" id="cd20617">
    <property type="entry name" value="CYP1_2-like"/>
    <property type="match status" value="1"/>
</dbReference>
<keyword evidence="10" id="KW-1185">Reference proteome</keyword>
<dbReference type="Gene3D" id="1.10.630.10">
    <property type="entry name" value="Cytochrome P450"/>
    <property type="match status" value="1"/>
</dbReference>
<keyword evidence="6 8" id="KW-0503">Monooxygenase</keyword>
<keyword evidence="7 8" id="KW-0349">Heme</keyword>
<name>A0A8S1HAR3_9PELO</name>
<evidence type="ECO:0000313" key="10">
    <source>
        <dbReference type="Proteomes" id="UP000835052"/>
    </source>
</evidence>
<accession>A0A8S1HAR3</accession>
<evidence type="ECO:0000256" key="1">
    <source>
        <dbReference type="ARBA" id="ARBA00001971"/>
    </source>
</evidence>
<dbReference type="PRINTS" id="PR00385">
    <property type="entry name" value="P450"/>
</dbReference>
<organism evidence="9 10">
    <name type="scientific">Caenorhabditis auriculariae</name>
    <dbReference type="NCBI Taxonomy" id="2777116"/>
    <lineage>
        <taxon>Eukaryota</taxon>
        <taxon>Metazoa</taxon>
        <taxon>Ecdysozoa</taxon>
        <taxon>Nematoda</taxon>
        <taxon>Chromadorea</taxon>
        <taxon>Rhabditida</taxon>
        <taxon>Rhabditina</taxon>
        <taxon>Rhabditomorpha</taxon>
        <taxon>Rhabditoidea</taxon>
        <taxon>Rhabditidae</taxon>
        <taxon>Peloderinae</taxon>
        <taxon>Caenorhabditis</taxon>
    </lineage>
</organism>
<proteinExistence type="inferred from homology"/>
<dbReference type="InterPro" id="IPR001128">
    <property type="entry name" value="Cyt_P450"/>
</dbReference>
<evidence type="ECO:0000256" key="2">
    <source>
        <dbReference type="ARBA" id="ARBA00010617"/>
    </source>
</evidence>
<gene>
    <name evidence="9" type="ORF">CAUJ_LOCUS7610</name>
</gene>
<keyword evidence="4 8" id="KW-0560">Oxidoreductase</keyword>
<dbReference type="GO" id="GO:0020037">
    <property type="term" value="F:heme binding"/>
    <property type="evidence" value="ECO:0007669"/>
    <property type="project" value="InterPro"/>
</dbReference>
<evidence type="ECO:0000256" key="7">
    <source>
        <dbReference type="PIRSR" id="PIRSR602401-1"/>
    </source>
</evidence>
<sequence>MFLIIFITAIFAFFLHQLYWRRRNLPPGPIPWPLFGNLYEFSKHPPGYQAFLDCHKKYGPVFTFWMGSDPAVFITDHELLKEAFVRDGDTFNEKFIYENFNEPFRGGNFGVFDANGETWKTHRRFALHVFRDFGIGKDLMEQKILLETEEIIKSFAKATGDFSVQEDFDLAVGSIINQVLFGYSFRNEKEPEFRQLKSVLNELICYLGSTEAIFTLTVSKTLAKLLNPNYFKKMKKYREKLMSFYESQIEKHSEEIDFDLEENKDYVEAFLKEQKKREAAGDFESFSKIQLQNMCFDLWVAGSDTTTNTMSFMILYALHNPDMQKKLHEELDRVIGSRRQVSMSDKNDLPFLTAFINETQRLANLVPINFPRQIKKDVVLQGHWIPSGTTIVHQISAIFYDDKVFPDHQKFNPYRFLDNEGQLKKVDELIPFSIGKRQCLGEGLARMELFLFTANIFNHFEFLPGTEGLPSLVKDFSSVVRPKKYTCRVLKRDIP</sequence>
<dbReference type="PRINTS" id="PR00463">
    <property type="entry name" value="EP450I"/>
</dbReference>
<comment type="cofactor">
    <cofactor evidence="1 7">
        <name>heme</name>
        <dbReference type="ChEBI" id="CHEBI:30413"/>
    </cofactor>
</comment>
<keyword evidence="5 7" id="KW-0408">Iron</keyword>
<dbReference type="GO" id="GO:0005737">
    <property type="term" value="C:cytoplasm"/>
    <property type="evidence" value="ECO:0007669"/>
    <property type="project" value="TreeGrafter"/>
</dbReference>
<dbReference type="GO" id="GO:0005506">
    <property type="term" value="F:iron ion binding"/>
    <property type="evidence" value="ECO:0007669"/>
    <property type="project" value="InterPro"/>
</dbReference>
<evidence type="ECO:0000313" key="9">
    <source>
        <dbReference type="EMBL" id="CAD6191691.1"/>
    </source>
</evidence>
<evidence type="ECO:0000256" key="3">
    <source>
        <dbReference type="ARBA" id="ARBA00022723"/>
    </source>
</evidence>
<evidence type="ECO:0000256" key="8">
    <source>
        <dbReference type="RuleBase" id="RU000461"/>
    </source>
</evidence>
<dbReference type="PANTHER" id="PTHR24300">
    <property type="entry name" value="CYTOCHROME P450 508A4-RELATED"/>
    <property type="match status" value="1"/>
</dbReference>
<dbReference type="OrthoDB" id="1055148at2759"/>
<dbReference type="GO" id="GO:0006082">
    <property type="term" value="P:organic acid metabolic process"/>
    <property type="evidence" value="ECO:0007669"/>
    <property type="project" value="TreeGrafter"/>
</dbReference>
<protein>
    <recommendedName>
        <fullName evidence="11">CYtochrome P450 family</fullName>
    </recommendedName>
</protein>
<dbReference type="Proteomes" id="UP000835052">
    <property type="component" value="Unassembled WGS sequence"/>
</dbReference>
<dbReference type="InterPro" id="IPR050182">
    <property type="entry name" value="Cytochrome_P450_fam2"/>
</dbReference>
<dbReference type="PROSITE" id="PS00086">
    <property type="entry name" value="CYTOCHROME_P450"/>
    <property type="match status" value="1"/>
</dbReference>
<dbReference type="FunFam" id="1.10.630.10:FF:000036">
    <property type="entry name" value="CYtochrome P450 family"/>
    <property type="match status" value="1"/>
</dbReference>
<feature type="binding site" description="axial binding residue" evidence="7">
    <location>
        <position position="439"/>
    </location>
    <ligand>
        <name>heme</name>
        <dbReference type="ChEBI" id="CHEBI:30413"/>
    </ligand>
    <ligandPart>
        <name>Fe</name>
        <dbReference type="ChEBI" id="CHEBI:18248"/>
    </ligandPart>
</feature>
<dbReference type="EMBL" id="CAJGYM010000022">
    <property type="protein sequence ID" value="CAD6191691.1"/>
    <property type="molecule type" value="Genomic_DNA"/>
</dbReference>
<comment type="caution">
    <text evidence="9">The sequence shown here is derived from an EMBL/GenBank/DDBJ whole genome shotgun (WGS) entry which is preliminary data.</text>
</comment>
<dbReference type="InterPro" id="IPR002401">
    <property type="entry name" value="Cyt_P450_E_grp-I"/>
</dbReference>
<dbReference type="Pfam" id="PF00067">
    <property type="entry name" value="p450"/>
    <property type="match status" value="1"/>
</dbReference>
<reference evidence="9" key="1">
    <citation type="submission" date="2020-10" db="EMBL/GenBank/DDBJ databases">
        <authorList>
            <person name="Kikuchi T."/>
        </authorList>
    </citation>
    <scope>NUCLEOTIDE SEQUENCE</scope>
    <source>
        <strain evidence="9">NKZ352</strain>
    </source>
</reference>
<keyword evidence="3 7" id="KW-0479">Metal-binding</keyword>
<dbReference type="PANTHER" id="PTHR24300:SF181">
    <property type="entry name" value="CYTOCHROME P450 FAMILY"/>
    <property type="match status" value="1"/>
</dbReference>
<evidence type="ECO:0000256" key="6">
    <source>
        <dbReference type="ARBA" id="ARBA00023033"/>
    </source>
</evidence>
<evidence type="ECO:0008006" key="11">
    <source>
        <dbReference type="Google" id="ProtNLM"/>
    </source>
</evidence>
<dbReference type="InterPro" id="IPR036396">
    <property type="entry name" value="Cyt_P450_sf"/>
</dbReference>
<evidence type="ECO:0000256" key="5">
    <source>
        <dbReference type="ARBA" id="ARBA00023004"/>
    </source>
</evidence>
<dbReference type="SUPFAM" id="SSF48264">
    <property type="entry name" value="Cytochrome P450"/>
    <property type="match status" value="1"/>
</dbReference>